<feature type="domain" description="Alpha-L-rhamnosidase concanavalin-like" evidence="5">
    <location>
        <begin position="324"/>
        <end position="421"/>
    </location>
</feature>
<evidence type="ECO:0000259" key="5">
    <source>
        <dbReference type="Pfam" id="PF05592"/>
    </source>
</evidence>
<reference evidence="9 10" key="1">
    <citation type="submission" date="2023-10" db="EMBL/GenBank/DDBJ databases">
        <title>Characterization of rhizosphere-enriched actinobacteria from wheat plants lab-grown on chernevaya soil.</title>
        <authorList>
            <person name="Tikhonova E.N."/>
            <person name="Konopkin A."/>
            <person name="Kravchenko I.K."/>
        </authorList>
    </citation>
    <scope>NUCLEOTIDE SEQUENCE [LARGE SCALE GENOMIC DNA]</scope>
    <source>
        <strain evidence="9 10">RR29</strain>
    </source>
</reference>
<dbReference type="Pfam" id="PF08531">
    <property type="entry name" value="Bac_rhamnosid_N"/>
    <property type="match status" value="1"/>
</dbReference>
<feature type="region of interest" description="Disordered" evidence="4">
    <location>
        <begin position="861"/>
        <end position="893"/>
    </location>
</feature>
<evidence type="ECO:0000259" key="8">
    <source>
        <dbReference type="Pfam" id="PF17390"/>
    </source>
</evidence>
<sequence length="893" mass="98258">MHVRPPTFEHHREPLGIGEPAPRLSWRTVTDTGDWHQAAHQVEITAVDGTVVTDTGRVESAESVLVPWPGPRLGSRERVGVRVRVWGETEHDPSPWSTTSYAETGLLEPTDWTARPITPDRDAPTEQPLPAALLRRDFTLTGPVASARLYITAYGVYTAEINGEHVGDQVMAPGWTSYQHRLRYQTFDVTPLLRTGANTIGALLGEGWYTGRLGFHGGRRNIYGEHRALLAQLEIAYADGTTHTVRTDDHWRTTTGPVLRSEIYDGEAYDARQERPGWSAPGHDVSDWTRVHELPAPRAELVAPTGPPVRRTQTVAPVEVITTLSGKTVLDFGQNLVGRLRIHVEGPAGHEVTLRHAEVLEHGELSIRPLRFAAATDTYVLRGEGVEVYEPHFTFHGFRYAEIDNWPGSLDPAAVEAVVLHTDMARTGWFECSDPLVNRLHENVVQGMRGNFLDVPTDCPQRDERMGWTGDIQVFAPTASFLHDCSGMLTSWLRDLSAEQLARPDGVPPLVVPDVLPAAFQDAGAQAVWADVAVLLPWTLYQRFGDLEVLRTQYPSMRAWGEATIRLTAEGDGLWRQDFQLGDWLDPQAPPDSPGEARTDGDLVANAYVIRSAEVLADVAELLDGTRQLDGTGLLDGKADAARLRAHAQAVRERFADRFVTPDGRLSSDTQTAYALAIAFSLLPTERQRRGAADRLAQIVRRASFRIATGFTGTPLICDALCAAGEPQLAYRMLLEKDCPSWLYPVTMGATTVWERWDSMLPDGTVNPGEMTSFNHYALGAVADWLHRTVAGLTAAGPGWRRLRIAPVPGGDLTWAKAAHDTPYGRAEAGWRIESVKGGKGDILVVEASIPPNTRAEVQLPDGSAPVEVGSGRHTFRRPYTAPPWPPTAIRYP</sequence>
<dbReference type="InterPro" id="IPR013783">
    <property type="entry name" value="Ig-like_fold"/>
</dbReference>
<dbReference type="PIRSF" id="PIRSF010631">
    <property type="entry name" value="A-rhamnsds"/>
    <property type="match status" value="1"/>
</dbReference>
<dbReference type="Pfam" id="PF17390">
    <property type="entry name" value="Bac_rhamnosid_C"/>
    <property type="match status" value="1"/>
</dbReference>
<evidence type="ECO:0000259" key="7">
    <source>
        <dbReference type="Pfam" id="PF17389"/>
    </source>
</evidence>
<dbReference type="InterPro" id="IPR008928">
    <property type="entry name" value="6-hairpin_glycosidase_sf"/>
</dbReference>
<dbReference type="EMBL" id="JAWMAJ010000023">
    <property type="protein sequence ID" value="MDV7216184.1"/>
    <property type="molecule type" value="Genomic_DNA"/>
</dbReference>
<dbReference type="Gene3D" id="1.50.10.10">
    <property type="match status" value="1"/>
</dbReference>
<dbReference type="InterPro" id="IPR035396">
    <property type="entry name" value="Bac_rhamnosid6H"/>
</dbReference>
<dbReference type="SUPFAM" id="SSF48208">
    <property type="entry name" value="Six-hairpin glycosidases"/>
    <property type="match status" value="1"/>
</dbReference>
<evidence type="ECO:0000256" key="1">
    <source>
        <dbReference type="ARBA" id="ARBA00001445"/>
    </source>
</evidence>
<evidence type="ECO:0000313" key="9">
    <source>
        <dbReference type="EMBL" id="MDV7216184.1"/>
    </source>
</evidence>
<feature type="domain" description="Alpha-L-rhamnosidase C-terminal" evidence="8">
    <location>
        <begin position="792"/>
        <end position="872"/>
    </location>
</feature>
<dbReference type="InterPro" id="IPR008902">
    <property type="entry name" value="Rhamnosid_concanavalin"/>
</dbReference>
<dbReference type="Pfam" id="PF05592">
    <property type="entry name" value="Bac_rhamnosid"/>
    <property type="match status" value="1"/>
</dbReference>
<dbReference type="PANTHER" id="PTHR33307:SF6">
    <property type="entry name" value="ALPHA-RHAMNOSIDASE (EUROFUNG)-RELATED"/>
    <property type="match status" value="1"/>
</dbReference>
<feature type="region of interest" description="Disordered" evidence="4">
    <location>
        <begin position="1"/>
        <end position="20"/>
    </location>
</feature>
<evidence type="ECO:0000256" key="2">
    <source>
        <dbReference type="ARBA" id="ARBA00012652"/>
    </source>
</evidence>
<dbReference type="InterPro" id="IPR035398">
    <property type="entry name" value="Bac_rhamnosid_C"/>
</dbReference>
<comment type="caution">
    <text evidence="9">The sequence shown here is derived from an EMBL/GenBank/DDBJ whole genome shotgun (WGS) entry which is preliminary data.</text>
</comment>
<dbReference type="Gene3D" id="2.60.40.10">
    <property type="entry name" value="Immunoglobulins"/>
    <property type="match status" value="1"/>
</dbReference>
<dbReference type="Pfam" id="PF17389">
    <property type="entry name" value="Bac_rhamnosid6H"/>
    <property type="match status" value="1"/>
</dbReference>
<organism evidence="9 10">
    <name type="scientific">Streptomyces prunicolor</name>
    <dbReference type="NCBI Taxonomy" id="67348"/>
    <lineage>
        <taxon>Bacteria</taxon>
        <taxon>Bacillati</taxon>
        <taxon>Actinomycetota</taxon>
        <taxon>Actinomycetes</taxon>
        <taxon>Kitasatosporales</taxon>
        <taxon>Streptomycetaceae</taxon>
        <taxon>Streptomyces</taxon>
    </lineage>
</organism>
<feature type="domain" description="Alpha-L-rhamnosidase six-hairpin glycosidase" evidence="7">
    <location>
        <begin position="426"/>
        <end position="790"/>
    </location>
</feature>
<protein>
    <recommendedName>
        <fullName evidence="2">alpha-L-rhamnosidase</fullName>
        <ecNumber evidence="2">3.2.1.40</ecNumber>
    </recommendedName>
</protein>
<dbReference type="Gene3D" id="2.60.120.260">
    <property type="entry name" value="Galactose-binding domain-like"/>
    <property type="match status" value="2"/>
</dbReference>
<dbReference type="PANTHER" id="PTHR33307">
    <property type="entry name" value="ALPHA-RHAMNOSIDASE (EUROFUNG)"/>
    <property type="match status" value="1"/>
</dbReference>
<name>A0ABU4F6G5_9ACTN</name>
<evidence type="ECO:0000256" key="3">
    <source>
        <dbReference type="ARBA" id="ARBA00022801"/>
    </source>
</evidence>
<dbReference type="InterPro" id="IPR012341">
    <property type="entry name" value="6hp_glycosidase-like_sf"/>
</dbReference>
<accession>A0ABU4F6G5</accession>
<gene>
    <name evidence="9" type="ORF">R5A26_09480</name>
</gene>
<evidence type="ECO:0000259" key="6">
    <source>
        <dbReference type="Pfam" id="PF08531"/>
    </source>
</evidence>
<dbReference type="InterPro" id="IPR013737">
    <property type="entry name" value="Bac_rhamnosid_N"/>
</dbReference>
<keyword evidence="3 9" id="KW-0378">Hydrolase</keyword>
<dbReference type="Gene3D" id="2.60.420.10">
    <property type="entry name" value="Maltose phosphorylase, domain 3"/>
    <property type="match status" value="1"/>
</dbReference>
<evidence type="ECO:0000313" key="10">
    <source>
        <dbReference type="Proteomes" id="UP001187346"/>
    </source>
</evidence>
<keyword evidence="10" id="KW-1185">Reference proteome</keyword>
<evidence type="ECO:0000256" key="4">
    <source>
        <dbReference type="SAM" id="MobiDB-lite"/>
    </source>
</evidence>
<dbReference type="InterPro" id="IPR016007">
    <property type="entry name" value="Alpha_rhamnosid"/>
</dbReference>
<dbReference type="RefSeq" id="WP_317770842.1">
    <property type="nucleotide sequence ID" value="NZ_JAWMAJ010000023.1"/>
</dbReference>
<proteinExistence type="predicted"/>
<comment type="catalytic activity">
    <reaction evidence="1">
        <text>Hydrolysis of terminal non-reducing alpha-L-rhamnose residues in alpha-L-rhamnosides.</text>
        <dbReference type="EC" id="3.2.1.40"/>
    </reaction>
</comment>
<dbReference type="EC" id="3.2.1.40" evidence="2"/>
<dbReference type="Pfam" id="PF25788">
    <property type="entry name" value="Ig_Rha78A_N"/>
    <property type="match status" value="1"/>
</dbReference>
<dbReference type="GO" id="GO:0016787">
    <property type="term" value="F:hydrolase activity"/>
    <property type="evidence" value="ECO:0007669"/>
    <property type="project" value="UniProtKB-KW"/>
</dbReference>
<dbReference type="Proteomes" id="UP001187346">
    <property type="component" value="Unassembled WGS sequence"/>
</dbReference>
<feature type="domain" description="Bacterial alpha-L-rhamnosidase N-terminal" evidence="6">
    <location>
        <begin position="144"/>
        <end position="313"/>
    </location>
</feature>